<reference evidence="6" key="1">
    <citation type="journal article" date="2019" name="Int. J. Syst. Evol. Microbiol.">
        <title>The Global Catalogue of Microorganisms (GCM) 10K type strain sequencing project: providing services to taxonomists for standard genome sequencing and annotation.</title>
        <authorList>
            <consortium name="The Broad Institute Genomics Platform"/>
            <consortium name="The Broad Institute Genome Sequencing Center for Infectious Disease"/>
            <person name="Wu L."/>
            <person name="Ma J."/>
        </authorList>
    </citation>
    <scope>NUCLEOTIDE SEQUENCE [LARGE SCALE GENOMIC DNA]</scope>
    <source>
        <strain evidence="6">CCM 7224</strain>
    </source>
</reference>
<protein>
    <submittedName>
        <fullName evidence="5">PhlD</fullName>
    </submittedName>
</protein>
<keyword evidence="6" id="KW-1185">Reference proteome</keyword>
<name>A0ABV9UD01_9ACTN</name>
<sequence>MPAHIAPPCVVLPGNVVTTDEICADIRRAHPELPRLEAVLRVARATTVRTRHFTRPLASPTVAGNALVEERNRAAYEDALGLAAEAGRRALAAARLRPADIDAIVASHTTSWTVPSLDVHLVAELGLRPDVRRHPMGTVGCAGGAQGLVRAHEDIAAHPGANVLVVTSECLSAATYNHEDTSLESMVYKVLFGDGAAAAVVCERPGWDGPSFVVEDTFEYVLPDSADRYRGRLSGAGLHFDSTRAATAAFNDCLPALLEWLGNDALDFAVVHPGGPRILDDTAAGLGLDGGGGALRHAWESLAANGNLGGSAVLDVLSRTSAQAPPADAAGLIIAFGPGFVLAAARGHWSD</sequence>
<dbReference type="InterPro" id="IPR001099">
    <property type="entry name" value="Chalcone/stilbene_synt_N"/>
</dbReference>
<feature type="domain" description="Chalcone/stilbene synthase C-terminal" evidence="4">
    <location>
        <begin position="220"/>
        <end position="342"/>
    </location>
</feature>
<dbReference type="Pfam" id="PF00195">
    <property type="entry name" value="Chal_sti_synt_N"/>
    <property type="match status" value="1"/>
</dbReference>
<dbReference type="EMBL" id="JBHSIZ010000002">
    <property type="protein sequence ID" value="MFC4954854.1"/>
    <property type="molecule type" value="Genomic_DNA"/>
</dbReference>
<comment type="similarity">
    <text evidence="1">Belongs to the thiolase-like superfamily. Chalcone/stilbene synthases family.</text>
</comment>
<dbReference type="SUPFAM" id="SSF53901">
    <property type="entry name" value="Thiolase-like"/>
    <property type="match status" value="2"/>
</dbReference>
<evidence type="ECO:0000259" key="4">
    <source>
        <dbReference type="Pfam" id="PF02797"/>
    </source>
</evidence>
<evidence type="ECO:0000259" key="3">
    <source>
        <dbReference type="Pfam" id="PF00195"/>
    </source>
</evidence>
<dbReference type="InterPro" id="IPR012328">
    <property type="entry name" value="Chalcone/stilbene_synt_C"/>
</dbReference>
<dbReference type="InterPro" id="IPR011141">
    <property type="entry name" value="Polyketide_synthase_type-III"/>
</dbReference>
<dbReference type="InterPro" id="IPR016039">
    <property type="entry name" value="Thiolase-like"/>
</dbReference>
<evidence type="ECO:0000313" key="6">
    <source>
        <dbReference type="Proteomes" id="UP001595834"/>
    </source>
</evidence>
<proteinExistence type="inferred from homology"/>
<dbReference type="PIRSF" id="PIRSF000451">
    <property type="entry name" value="PKS_III"/>
    <property type="match status" value="1"/>
</dbReference>
<dbReference type="PANTHER" id="PTHR11877:SF46">
    <property type="entry name" value="TYPE III POLYKETIDE SYNTHASE A"/>
    <property type="match status" value="1"/>
</dbReference>
<evidence type="ECO:0000313" key="5">
    <source>
        <dbReference type="EMBL" id="MFC4954854.1"/>
    </source>
</evidence>
<gene>
    <name evidence="5" type="ORF">ACFPFX_00890</name>
</gene>
<dbReference type="PANTHER" id="PTHR11877">
    <property type="entry name" value="HYDROXYMETHYLGLUTARYL-COA SYNTHASE"/>
    <property type="match status" value="1"/>
</dbReference>
<organism evidence="5 6">
    <name type="scientific">Streptomyces mauvecolor</name>
    <dbReference type="NCBI Taxonomy" id="58345"/>
    <lineage>
        <taxon>Bacteria</taxon>
        <taxon>Bacillati</taxon>
        <taxon>Actinomycetota</taxon>
        <taxon>Actinomycetes</taxon>
        <taxon>Kitasatosporales</taxon>
        <taxon>Streptomycetaceae</taxon>
        <taxon>Streptomyces</taxon>
    </lineage>
</organism>
<dbReference type="RefSeq" id="WP_344372716.1">
    <property type="nucleotide sequence ID" value="NZ_BAAASQ010000005.1"/>
</dbReference>
<feature type="domain" description="Chalcone/stilbene synthase N-terminal" evidence="3">
    <location>
        <begin position="41"/>
        <end position="204"/>
    </location>
</feature>
<keyword evidence="2" id="KW-0808">Transferase</keyword>
<dbReference type="Proteomes" id="UP001595834">
    <property type="component" value="Unassembled WGS sequence"/>
</dbReference>
<accession>A0ABV9UD01</accession>
<comment type="caution">
    <text evidence="5">The sequence shown here is derived from an EMBL/GenBank/DDBJ whole genome shotgun (WGS) entry which is preliminary data.</text>
</comment>
<evidence type="ECO:0000256" key="1">
    <source>
        <dbReference type="ARBA" id="ARBA00005531"/>
    </source>
</evidence>
<dbReference type="Gene3D" id="3.40.47.10">
    <property type="match status" value="2"/>
</dbReference>
<dbReference type="Pfam" id="PF02797">
    <property type="entry name" value="Chal_sti_synt_C"/>
    <property type="match status" value="1"/>
</dbReference>
<evidence type="ECO:0000256" key="2">
    <source>
        <dbReference type="ARBA" id="ARBA00022679"/>
    </source>
</evidence>